<evidence type="ECO:0000313" key="3">
    <source>
        <dbReference type="Proteomes" id="UP000295124"/>
    </source>
</evidence>
<protein>
    <submittedName>
        <fullName evidence="2">PASTA domain-containing protein</fullName>
    </submittedName>
</protein>
<feature type="domain" description="PASTA" evidence="1">
    <location>
        <begin position="92"/>
        <end position="158"/>
    </location>
</feature>
<gene>
    <name evidence="2" type="ORF">E1263_39695</name>
</gene>
<dbReference type="RefSeq" id="WP_132177155.1">
    <property type="nucleotide sequence ID" value="NZ_SMKX01000219.1"/>
</dbReference>
<dbReference type="Gene3D" id="3.30.10.20">
    <property type="match status" value="1"/>
</dbReference>
<sequence length="174" mass="19085">MSDSYWRFCYLGADGEEVCHDLYAELEPGLDEVLTGQVKELGGLQEAVGRVTDSAVRIRLVEVLDDAAMRLNTGLPEGFVLRRADLAAFANQEEFFGVPGVVGMTHVDAFNTLRAEGYGVKTVWEWTSSAEENTVTDQSPTGGSFNLPPTVVNIWVRTLPPEPVIPDKPVFIPE</sequence>
<comment type="caution">
    <text evidence="2">The sequence shown here is derived from an EMBL/GenBank/DDBJ whole genome shotgun (WGS) entry which is preliminary data.</text>
</comment>
<dbReference type="Proteomes" id="UP000295124">
    <property type="component" value="Unassembled WGS sequence"/>
</dbReference>
<dbReference type="Pfam" id="PF03793">
    <property type="entry name" value="PASTA"/>
    <property type="match status" value="1"/>
</dbReference>
<accession>A0A4R4YKP0</accession>
<reference evidence="2 3" key="1">
    <citation type="submission" date="2019-03" db="EMBL/GenBank/DDBJ databases">
        <title>Draft genome sequences of novel Actinobacteria.</title>
        <authorList>
            <person name="Sahin N."/>
            <person name="Ay H."/>
            <person name="Saygin H."/>
        </authorList>
    </citation>
    <scope>NUCLEOTIDE SEQUENCE [LARGE SCALE GENOMIC DNA]</scope>
    <source>
        <strain evidence="2 3">JCM 13523</strain>
    </source>
</reference>
<keyword evidence="3" id="KW-1185">Reference proteome</keyword>
<evidence type="ECO:0000259" key="1">
    <source>
        <dbReference type="PROSITE" id="PS51178"/>
    </source>
</evidence>
<dbReference type="EMBL" id="SMKX01000219">
    <property type="protein sequence ID" value="TDD44970.1"/>
    <property type="molecule type" value="Genomic_DNA"/>
</dbReference>
<organism evidence="2 3">
    <name type="scientific">Kribbella antibiotica</name>
    <dbReference type="NCBI Taxonomy" id="190195"/>
    <lineage>
        <taxon>Bacteria</taxon>
        <taxon>Bacillati</taxon>
        <taxon>Actinomycetota</taxon>
        <taxon>Actinomycetes</taxon>
        <taxon>Propionibacteriales</taxon>
        <taxon>Kribbellaceae</taxon>
        <taxon>Kribbella</taxon>
    </lineage>
</organism>
<name>A0A4R4YKP0_9ACTN</name>
<dbReference type="OrthoDB" id="4335972at2"/>
<evidence type="ECO:0000313" key="2">
    <source>
        <dbReference type="EMBL" id="TDD44970.1"/>
    </source>
</evidence>
<dbReference type="CDD" id="cd06577">
    <property type="entry name" value="PASTA_pknB"/>
    <property type="match status" value="1"/>
</dbReference>
<dbReference type="InterPro" id="IPR005543">
    <property type="entry name" value="PASTA_dom"/>
</dbReference>
<dbReference type="AlphaFoldDB" id="A0A4R4YKP0"/>
<proteinExistence type="predicted"/>
<dbReference type="PROSITE" id="PS51178">
    <property type="entry name" value="PASTA"/>
    <property type="match status" value="1"/>
</dbReference>